<organism evidence="2 3">
    <name type="scientific">Massilia eburnea</name>
    <dbReference type="NCBI Taxonomy" id="1776165"/>
    <lineage>
        <taxon>Bacteria</taxon>
        <taxon>Pseudomonadati</taxon>
        <taxon>Pseudomonadota</taxon>
        <taxon>Betaproteobacteria</taxon>
        <taxon>Burkholderiales</taxon>
        <taxon>Oxalobacteraceae</taxon>
        <taxon>Telluria group</taxon>
        <taxon>Massilia</taxon>
    </lineage>
</organism>
<comment type="caution">
    <text evidence="2">The sequence shown here is derived from an EMBL/GenBank/DDBJ whole genome shotgun (WGS) entry which is preliminary data.</text>
</comment>
<evidence type="ECO:0000313" key="2">
    <source>
        <dbReference type="EMBL" id="MTW13084.1"/>
    </source>
</evidence>
<dbReference type="EMBL" id="WNKX01000018">
    <property type="protein sequence ID" value="MTW13084.1"/>
    <property type="molecule type" value="Genomic_DNA"/>
</dbReference>
<reference evidence="2 3" key="1">
    <citation type="submission" date="2019-11" db="EMBL/GenBank/DDBJ databases">
        <title>Type strains purchased from KCTC, JCM and DSMZ.</title>
        <authorList>
            <person name="Lu H."/>
        </authorList>
    </citation>
    <scope>NUCLEOTIDE SEQUENCE [LARGE SCALE GENOMIC DNA]</scope>
    <source>
        <strain evidence="2 3">JCM 31587</strain>
    </source>
</reference>
<name>A0A6L6QLW5_9BURK</name>
<protein>
    <submittedName>
        <fullName evidence="2">Neuraminidase</fullName>
    </submittedName>
</protein>
<gene>
    <name evidence="2" type="ORF">GM658_20975</name>
</gene>
<feature type="signal peptide" evidence="1">
    <location>
        <begin position="1"/>
        <end position="26"/>
    </location>
</feature>
<dbReference type="Proteomes" id="UP000472320">
    <property type="component" value="Unassembled WGS sequence"/>
</dbReference>
<feature type="chain" id="PRO_5026704942" evidence="1">
    <location>
        <begin position="27"/>
        <end position="436"/>
    </location>
</feature>
<evidence type="ECO:0000313" key="3">
    <source>
        <dbReference type="Proteomes" id="UP000472320"/>
    </source>
</evidence>
<proteinExistence type="predicted"/>
<accession>A0A6L6QLW5</accession>
<keyword evidence="3" id="KW-1185">Reference proteome</keyword>
<dbReference type="Gene3D" id="2.120.10.10">
    <property type="match status" value="1"/>
</dbReference>
<keyword evidence="1" id="KW-0732">Signal</keyword>
<dbReference type="AlphaFoldDB" id="A0A6L6QLW5"/>
<sequence length="436" mass="48817">MKSTATKWRVLSTAMLVVLCIAAVQANGVKQSTIGPGWANNSVNVTVFRKNSLVTHNDVQFAAFYDAERYVVLARRRVGESNWTVQRSQYQGRADDAHNGISIMVDGAGYLHVAWDHHDNPLRYTRGTAPGALTLGVRQAMVGRDEQAVSYPEFYRLSDGDLLFLYRDGASGRGNLVMNRYRRSSGKWERLQDKLIDGEGQRNAYWQATVDRQGTLHLSWVWRESPDVASNHDLAYARSRDGGKSWEHADGTPYRLPITAASAEYALHIPQHRELINQTSMAADDAGHPYIATYWRDEDSAIPQYRVVHYAEQGWRVLTLPLHKTAFSLSGGGTKHIPMARPQLLLSGQGGLLVFRDEERGSKVSVAVIKDFQPFQWSVHDLNNLPAGAWEPTFDSELWKSRGILSLFVQNVAQVDGEGIAQRPAEPVQVLDWSGF</sequence>
<dbReference type="Pfam" id="PF15892">
    <property type="entry name" value="BNR_4"/>
    <property type="match status" value="1"/>
</dbReference>
<dbReference type="OrthoDB" id="223410at2"/>
<dbReference type="InterPro" id="IPR036278">
    <property type="entry name" value="Sialidase_sf"/>
</dbReference>
<evidence type="ECO:0000256" key="1">
    <source>
        <dbReference type="SAM" id="SignalP"/>
    </source>
</evidence>
<dbReference type="SUPFAM" id="SSF50939">
    <property type="entry name" value="Sialidases"/>
    <property type="match status" value="2"/>
</dbReference>